<sequence length="315" mass="33749">MTSAETEQSARLTLPQLAALIAISATGSFAGAATALGCTQSAVSQRVAALERELGVVLVRRSRQQRRITLTEAGDSLVGAAEQIGGILSVAVGQVETIRKGLNATVRIGLFTSASERVIPPMMAALRRQPVEYRIELVELDRQAEVSRLARNGDIDLAFVKLPLADQALLTVELLTDPFVLLIPDGADPVSPDRLGGLPLIGLRGQREPMEAWAESVGTELNWVLELETNHSVEAMVAAGLGYGAVPRLALGGRTPGVRRISFAGTVPARTIGIAWRRYHPRLSFVHGVLEIIQRVCARPAEILPPIDDEEVAAR</sequence>
<keyword evidence="3" id="KW-0238">DNA-binding</keyword>
<evidence type="ECO:0000256" key="3">
    <source>
        <dbReference type="ARBA" id="ARBA00023125"/>
    </source>
</evidence>
<dbReference type="PRINTS" id="PR00039">
    <property type="entry name" value="HTHLYSR"/>
</dbReference>
<comment type="caution">
    <text evidence="6">The sequence shown here is derived from an EMBL/GenBank/DDBJ whole genome shotgun (WGS) entry which is preliminary data.</text>
</comment>
<dbReference type="InterPro" id="IPR036390">
    <property type="entry name" value="WH_DNA-bd_sf"/>
</dbReference>
<dbReference type="PANTHER" id="PTHR30346">
    <property type="entry name" value="TRANSCRIPTIONAL DUAL REGULATOR HCAR-RELATED"/>
    <property type="match status" value="1"/>
</dbReference>
<dbReference type="PANTHER" id="PTHR30346:SF28">
    <property type="entry name" value="HTH-TYPE TRANSCRIPTIONAL REGULATOR CYNR"/>
    <property type="match status" value="1"/>
</dbReference>
<keyword evidence="4" id="KW-0804">Transcription</keyword>
<evidence type="ECO:0000259" key="5">
    <source>
        <dbReference type="PROSITE" id="PS50931"/>
    </source>
</evidence>
<dbReference type="InterPro" id="IPR036388">
    <property type="entry name" value="WH-like_DNA-bd_sf"/>
</dbReference>
<reference evidence="7" key="1">
    <citation type="journal article" date="2019" name="Int. J. Syst. Evol. Microbiol.">
        <title>The Global Catalogue of Microorganisms (GCM) 10K type strain sequencing project: providing services to taxonomists for standard genome sequencing and annotation.</title>
        <authorList>
            <consortium name="The Broad Institute Genomics Platform"/>
            <consortium name="The Broad Institute Genome Sequencing Center for Infectious Disease"/>
            <person name="Wu L."/>
            <person name="Ma J."/>
        </authorList>
    </citation>
    <scope>NUCLEOTIDE SEQUENCE [LARGE SCALE GENOMIC DNA]</scope>
    <source>
        <strain evidence="7">CGMCC 4.7643</strain>
    </source>
</reference>
<name>A0ABW5GVF9_9PSEU</name>
<proteinExistence type="inferred from homology"/>
<keyword evidence="7" id="KW-1185">Reference proteome</keyword>
<dbReference type="CDD" id="cd05466">
    <property type="entry name" value="PBP2_LTTR_substrate"/>
    <property type="match status" value="1"/>
</dbReference>
<dbReference type="Gene3D" id="1.10.10.10">
    <property type="entry name" value="Winged helix-like DNA-binding domain superfamily/Winged helix DNA-binding domain"/>
    <property type="match status" value="1"/>
</dbReference>
<evidence type="ECO:0000256" key="4">
    <source>
        <dbReference type="ARBA" id="ARBA00023163"/>
    </source>
</evidence>
<dbReference type="Pfam" id="PF00126">
    <property type="entry name" value="HTH_1"/>
    <property type="match status" value="1"/>
</dbReference>
<dbReference type="EMBL" id="JBHUKU010000026">
    <property type="protein sequence ID" value="MFD2464537.1"/>
    <property type="molecule type" value="Genomic_DNA"/>
</dbReference>
<dbReference type="SUPFAM" id="SSF46785">
    <property type="entry name" value="Winged helix' DNA-binding domain"/>
    <property type="match status" value="1"/>
</dbReference>
<keyword evidence="2" id="KW-0805">Transcription regulation</keyword>
<dbReference type="Pfam" id="PF03466">
    <property type="entry name" value="LysR_substrate"/>
    <property type="match status" value="1"/>
</dbReference>
<organism evidence="6 7">
    <name type="scientific">Amycolatopsis samaneae</name>
    <dbReference type="NCBI Taxonomy" id="664691"/>
    <lineage>
        <taxon>Bacteria</taxon>
        <taxon>Bacillati</taxon>
        <taxon>Actinomycetota</taxon>
        <taxon>Actinomycetes</taxon>
        <taxon>Pseudonocardiales</taxon>
        <taxon>Pseudonocardiaceae</taxon>
        <taxon>Amycolatopsis</taxon>
    </lineage>
</organism>
<evidence type="ECO:0000313" key="6">
    <source>
        <dbReference type="EMBL" id="MFD2464537.1"/>
    </source>
</evidence>
<gene>
    <name evidence="6" type="ORF">ACFSYJ_38385</name>
</gene>
<dbReference type="PROSITE" id="PS50931">
    <property type="entry name" value="HTH_LYSR"/>
    <property type="match status" value="1"/>
</dbReference>
<dbReference type="InterPro" id="IPR005119">
    <property type="entry name" value="LysR_subst-bd"/>
</dbReference>
<evidence type="ECO:0000256" key="2">
    <source>
        <dbReference type="ARBA" id="ARBA00023015"/>
    </source>
</evidence>
<dbReference type="RefSeq" id="WP_345385674.1">
    <property type="nucleotide sequence ID" value="NZ_BAABHG010000001.1"/>
</dbReference>
<evidence type="ECO:0000313" key="7">
    <source>
        <dbReference type="Proteomes" id="UP001597419"/>
    </source>
</evidence>
<evidence type="ECO:0000256" key="1">
    <source>
        <dbReference type="ARBA" id="ARBA00009437"/>
    </source>
</evidence>
<feature type="domain" description="HTH lysR-type" evidence="5">
    <location>
        <begin position="12"/>
        <end position="69"/>
    </location>
</feature>
<accession>A0ABW5GVF9</accession>
<comment type="similarity">
    <text evidence="1">Belongs to the LysR transcriptional regulatory family.</text>
</comment>
<dbReference type="InterPro" id="IPR000847">
    <property type="entry name" value="LysR_HTH_N"/>
</dbReference>
<dbReference type="Proteomes" id="UP001597419">
    <property type="component" value="Unassembled WGS sequence"/>
</dbReference>
<dbReference type="Gene3D" id="3.40.190.10">
    <property type="entry name" value="Periplasmic binding protein-like II"/>
    <property type="match status" value="2"/>
</dbReference>
<dbReference type="SUPFAM" id="SSF53850">
    <property type="entry name" value="Periplasmic binding protein-like II"/>
    <property type="match status" value="1"/>
</dbReference>
<protein>
    <submittedName>
        <fullName evidence="6">LysR family transcriptional regulator</fullName>
    </submittedName>
</protein>